<dbReference type="Proteomes" id="UP000324897">
    <property type="component" value="Unassembled WGS sequence"/>
</dbReference>
<feature type="non-terminal residue" evidence="2">
    <location>
        <position position="1"/>
    </location>
</feature>
<proteinExistence type="predicted"/>
<dbReference type="EMBL" id="RWGY01000258">
    <property type="protein sequence ID" value="TVU02918.1"/>
    <property type="molecule type" value="Genomic_DNA"/>
</dbReference>
<gene>
    <name evidence="2" type="ORF">EJB05_51558</name>
</gene>
<feature type="compositionally biased region" description="Basic residues" evidence="1">
    <location>
        <begin position="310"/>
        <end position="321"/>
    </location>
</feature>
<organism evidence="2 3">
    <name type="scientific">Eragrostis curvula</name>
    <name type="common">weeping love grass</name>
    <dbReference type="NCBI Taxonomy" id="38414"/>
    <lineage>
        <taxon>Eukaryota</taxon>
        <taxon>Viridiplantae</taxon>
        <taxon>Streptophyta</taxon>
        <taxon>Embryophyta</taxon>
        <taxon>Tracheophyta</taxon>
        <taxon>Spermatophyta</taxon>
        <taxon>Magnoliopsida</taxon>
        <taxon>Liliopsida</taxon>
        <taxon>Poales</taxon>
        <taxon>Poaceae</taxon>
        <taxon>PACMAD clade</taxon>
        <taxon>Chloridoideae</taxon>
        <taxon>Eragrostideae</taxon>
        <taxon>Eragrostidinae</taxon>
        <taxon>Eragrostis</taxon>
    </lineage>
</organism>
<keyword evidence="3" id="KW-1185">Reference proteome</keyword>
<feature type="region of interest" description="Disordered" evidence="1">
    <location>
        <begin position="286"/>
        <end position="321"/>
    </location>
</feature>
<evidence type="ECO:0000313" key="3">
    <source>
        <dbReference type="Proteomes" id="UP000324897"/>
    </source>
</evidence>
<comment type="caution">
    <text evidence="2">The sequence shown here is derived from an EMBL/GenBank/DDBJ whole genome shotgun (WGS) entry which is preliminary data.</text>
</comment>
<sequence>MASGVLVEVRRVDDGPLVEKLRWVDARRLVDGPAVVDARRLVDGPAVVDARRLVDGPAVVDARRVDERPAVVDARRVDDGPAVVDARRVDDGPECNIFFLIIYSPTLTGEIWEVTIICKDKKRVLDITIDKGAITFVNLSHFREQLGYSARDYCFYKRRCGIDEATLQFVDTRRDIEDMVEEVSNTRERKLRLILTKEYPEAERVNITPLKRSREMQHDDDEEDDTFGFDESINEYKDWLRELIRDEDSRDLHDDFRNDTIETYTEWLREEGKLREISAYQAYINSRRPTAAQEESNDSSESPPSEWPSHARKKKKQTEES</sequence>
<dbReference type="Gramene" id="TVU02918">
    <property type="protein sequence ID" value="TVU02918"/>
    <property type="gene ID" value="EJB05_51558"/>
</dbReference>
<evidence type="ECO:0000256" key="1">
    <source>
        <dbReference type="SAM" id="MobiDB-lite"/>
    </source>
</evidence>
<reference evidence="2 3" key="1">
    <citation type="journal article" date="2019" name="Sci. Rep.">
        <title>A high-quality genome of Eragrostis curvula grass provides insights into Poaceae evolution and supports new strategies to enhance forage quality.</title>
        <authorList>
            <person name="Carballo J."/>
            <person name="Santos B.A.C.M."/>
            <person name="Zappacosta D."/>
            <person name="Garbus I."/>
            <person name="Selva J.P."/>
            <person name="Gallo C.A."/>
            <person name="Diaz A."/>
            <person name="Albertini E."/>
            <person name="Caccamo M."/>
            <person name="Echenique V."/>
        </authorList>
    </citation>
    <scope>NUCLEOTIDE SEQUENCE [LARGE SCALE GENOMIC DNA]</scope>
    <source>
        <strain evidence="3">cv. Victoria</strain>
        <tissue evidence="2">Leaf</tissue>
    </source>
</reference>
<evidence type="ECO:0000313" key="2">
    <source>
        <dbReference type="EMBL" id="TVU02918.1"/>
    </source>
</evidence>
<accession>A0A5J9SVB2</accession>
<protein>
    <submittedName>
        <fullName evidence="2">Uncharacterized protein</fullName>
    </submittedName>
</protein>
<feature type="compositionally biased region" description="Low complexity" evidence="1">
    <location>
        <begin position="299"/>
        <end position="308"/>
    </location>
</feature>
<dbReference type="AlphaFoldDB" id="A0A5J9SVB2"/>
<dbReference type="OrthoDB" id="696112at2759"/>
<name>A0A5J9SVB2_9POAL</name>